<proteinExistence type="evidence at protein level"/>
<dbReference type="KEGG" id="cthr:CTHT_0069020"/>
<evidence type="ECO:0000313" key="5">
    <source>
        <dbReference type="EMBL" id="EGS17567.1"/>
    </source>
</evidence>
<dbReference type="InterPro" id="IPR036915">
    <property type="entry name" value="Cyclin-like_sf"/>
</dbReference>
<evidence type="ECO:0007829" key="8">
    <source>
        <dbReference type="PDB" id="6Z4X"/>
    </source>
</evidence>
<keyword evidence="6" id="KW-1185">Reference proteome</keyword>
<dbReference type="GeneID" id="18260940"/>
<dbReference type="Pfam" id="PF16899">
    <property type="entry name" value="Cyclin_C_2"/>
    <property type="match status" value="1"/>
</dbReference>
<feature type="region of interest" description="Disordered" evidence="3">
    <location>
        <begin position="377"/>
        <end position="425"/>
    </location>
</feature>
<dbReference type="CDD" id="cd20524">
    <property type="entry name" value="CYCLIN_CCNH_rpt1"/>
    <property type="match status" value="1"/>
</dbReference>
<keyword evidence="2" id="KW-0195">Cyclin</keyword>
<feature type="region of interest" description="Disordered" evidence="3">
    <location>
        <begin position="45"/>
        <end position="77"/>
    </location>
</feature>
<keyword evidence="7 8" id="KW-0002">3D-structure</keyword>
<dbReference type="GO" id="GO:0006357">
    <property type="term" value="P:regulation of transcription by RNA polymerase II"/>
    <property type="evidence" value="ECO:0007669"/>
    <property type="project" value="InterPro"/>
</dbReference>
<dbReference type="PANTHER" id="PTHR10026">
    <property type="entry name" value="CYCLIN"/>
    <property type="match status" value="1"/>
</dbReference>
<comment type="similarity">
    <text evidence="1">Belongs to the cyclin family. Cyclin C subfamily.</text>
</comment>
<dbReference type="STRING" id="759272.G0SH78"/>
<dbReference type="InterPro" id="IPR031658">
    <property type="entry name" value="Cyclin_C_2"/>
</dbReference>
<dbReference type="PDB" id="6Z3U">
    <property type="method" value="X-ray"/>
    <property type="resolution" value="2.60 A"/>
    <property type="chains" value="A/D=1-425"/>
</dbReference>
<reference evidence="7 8" key="2">
    <citation type="journal article" date="2020" name="Proc. Natl. Acad. Sci. U.S.A.">
        <title>Structural basis for CDK7 activation by MAT1 and Cyclin H.</title>
        <authorList>
            <person name="Peissert S."/>
            <person name="Schlosser A."/>
            <person name="Kendel R."/>
            <person name="Kuper J."/>
            <person name="Kisker C."/>
        </authorList>
    </citation>
    <scope>X-RAY CRYSTALLOGRAPHY (2.60 ANGSTROMS)</scope>
</reference>
<protein>
    <recommendedName>
        <fullName evidence="4">Cyclin-like domain-containing protein</fullName>
    </recommendedName>
</protein>
<dbReference type="Gene3D" id="1.10.472.10">
    <property type="entry name" value="Cyclin-like"/>
    <property type="match status" value="1"/>
</dbReference>
<evidence type="ECO:0000313" key="6">
    <source>
        <dbReference type="Proteomes" id="UP000008066"/>
    </source>
</evidence>
<feature type="compositionally biased region" description="Low complexity" evidence="3">
    <location>
        <begin position="51"/>
        <end position="67"/>
    </location>
</feature>
<dbReference type="Proteomes" id="UP000008066">
    <property type="component" value="Unassembled WGS sequence"/>
</dbReference>
<sequence length="425" mass="46871">MASTIASEDARYRQSSQYELWSFSPSQLASMREKTNAAARARITERLLSMPNPSNTASAPTSSANTPDPDGVSTPTLPEFLTPAEELLLVTFYTAELLRAGDHADMSDEIKATAATFFKRFYITNSIMTYPPQEMLLVALFFGCKAEGAFPSISDFAKTFGRERPEEILAGEFLLCQGIRFALDVKHPFRALRGAIMELSTLPDVEPARLVAAEQRAREILRFSPLITDAYFHFTPSQIMLAALSLADRGLAERLIQDTFHYVAPQPSSGTDTPATSGVETPSGASASISLHKRTASPSSGSLEDKAAVIGSHVRDKVLGTIEACRDMLSKELPERREHWNNKTVYKAQIQPIRKKLNKCRDPDRWNLVELQRIRREQASRKGFDSDDEGEGRTKGGSLEDDAAVFGVPKKKKQLEDPFGPPLAG</sequence>
<dbReference type="OMA" id="KSIMACA"/>
<dbReference type="InterPro" id="IPR013763">
    <property type="entry name" value="Cyclin-like_dom"/>
</dbReference>
<dbReference type="SMR" id="G0SH78"/>
<dbReference type="RefSeq" id="XP_006697185.1">
    <property type="nucleotide sequence ID" value="XM_006697122.1"/>
</dbReference>
<dbReference type="OrthoDB" id="340962at2759"/>
<feature type="compositionally biased region" description="Polar residues" evidence="3">
    <location>
        <begin position="266"/>
        <end position="289"/>
    </location>
</feature>
<evidence type="ECO:0000256" key="2">
    <source>
        <dbReference type="ARBA" id="ARBA00023127"/>
    </source>
</evidence>
<gene>
    <name evidence="5" type="ORF">CTHT_0069020</name>
</gene>
<accession>G0SH78</accession>
<evidence type="ECO:0000259" key="4">
    <source>
        <dbReference type="SMART" id="SM00385"/>
    </source>
</evidence>
<name>G0SH78_CHATD</name>
<dbReference type="SMART" id="SM00385">
    <property type="entry name" value="CYCLIN"/>
    <property type="match status" value="1"/>
</dbReference>
<dbReference type="AlphaFoldDB" id="G0SH78"/>
<feature type="region of interest" description="Disordered" evidence="3">
    <location>
        <begin position="266"/>
        <end position="304"/>
    </location>
</feature>
<dbReference type="CDD" id="cd20525">
    <property type="entry name" value="CYCLIN_CCNH_rpt2"/>
    <property type="match status" value="1"/>
</dbReference>
<reference evidence="5 6" key="1">
    <citation type="journal article" date="2011" name="Cell">
        <title>Insight into structure and assembly of the nuclear pore complex by utilizing the genome of a eukaryotic thermophile.</title>
        <authorList>
            <person name="Amlacher S."/>
            <person name="Sarges P."/>
            <person name="Flemming D."/>
            <person name="van Noort V."/>
            <person name="Kunze R."/>
            <person name="Devos D.P."/>
            <person name="Arumugam M."/>
            <person name="Bork P."/>
            <person name="Hurt E."/>
        </authorList>
    </citation>
    <scope>NUCLEOTIDE SEQUENCE [LARGE SCALE GENOMIC DNA]</scope>
    <source>
        <strain evidence="6">DSM 1495 / CBS 144.50 / IMI 039719</strain>
    </source>
</reference>
<dbReference type="EMBL" id="GL988047">
    <property type="protein sequence ID" value="EGS17567.1"/>
    <property type="molecule type" value="Genomic_DNA"/>
</dbReference>
<dbReference type="GO" id="GO:0016538">
    <property type="term" value="F:cyclin-dependent protein serine/threonine kinase regulator activity"/>
    <property type="evidence" value="ECO:0007669"/>
    <property type="project" value="InterPro"/>
</dbReference>
<organism evidence="6">
    <name type="scientific">Chaetomium thermophilum (strain DSM 1495 / CBS 144.50 / IMI 039719)</name>
    <name type="common">Thermochaetoides thermophila</name>
    <dbReference type="NCBI Taxonomy" id="759272"/>
    <lineage>
        <taxon>Eukaryota</taxon>
        <taxon>Fungi</taxon>
        <taxon>Dikarya</taxon>
        <taxon>Ascomycota</taxon>
        <taxon>Pezizomycotina</taxon>
        <taxon>Sordariomycetes</taxon>
        <taxon>Sordariomycetidae</taxon>
        <taxon>Sordariales</taxon>
        <taxon>Chaetomiaceae</taxon>
        <taxon>Thermochaetoides</taxon>
    </lineage>
</organism>
<dbReference type="HOGENOM" id="CLU_022620_4_1_1"/>
<feature type="domain" description="Cyclin-like" evidence="4">
    <location>
        <begin position="95"/>
        <end position="177"/>
    </location>
</feature>
<evidence type="ECO:0000256" key="3">
    <source>
        <dbReference type="SAM" id="MobiDB-lite"/>
    </source>
</evidence>
<dbReference type="PDB" id="6Z4X">
    <property type="method" value="X-ray"/>
    <property type="resolution" value="2.98 A"/>
    <property type="chains" value="A/D=1-425"/>
</dbReference>
<evidence type="ECO:0000256" key="1">
    <source>
        <dbReference type="ARBA" id="ARBA00008638"/>
    </source>
</evidence>
<dbReference type="eggNOG" id="KOG2496">
    <property type="taxonomic scope" value="Eukaryota"/>
</dbReference>
<dbReference type="InterPro" id="IPR043198">
    <property type="entry name" value="Cyclin/Ssn8"/>
</dbReference>
<dbReference type="SUPFAM" id="SSF47954">
    <property type="entry name" value="Cyclin-like"/>
    <property type="match status" value="2"/>
</dbReference>
<evidence type="ECO:0007829" key="7">
    <source>
        <dbReference type="PDB" id="6Z3U"/>
    </source>
</evidence>